<feature type="domain" description="HTH cro/C1-type" evidence="2">
    <location>
        <begin position="30"/>
        <end position="78"/>
    </location>
</feature>
<dbReference type="PROSITE" id="PS50943">
    <property type="entry name" value="HTH_CROC1"/>
    <property type="match status" value="1"/>
</dbReference>
<dbReference type="CDD" id="cd00093">
    <property type="entry name" value="HTH_XRE"/>
    <property type="match status" value="1"/>
</dbReference>
<proteinExistence type="predicted"/>
<reference evidence="3 4" key="1">
    <citation type="journal article" date="2004" name="Proc. Natl. Acad. Sci. U.S.A.">
        <title>The complete genomic sequence of Nocardia farcinica IFM 10152.</title>
        <authorList>
            <person name="Ishikawa J."/>
            <person name="Yamashita A."/>
            <person name="Mikami Y."/>
            <person name="Hoshino Y."/>
            <person name="Kurita H."/>
            <person name="Hotta K."/>
            <person name="Shiba T."/>
            <person name="Hattori M."/>
        </authorList>
    </citation>
    <scope>NUCLEOTIDE SEQUENCE [LARGE SCALE GENOMIC DNA]</scope>
    <source>
        <strain evidence="3 4">IFM 10152</strain>
    </source>
</reference>
<gene>
    <name evidence="3" type="ordered locus">NFA_10260</name>
</gene>
<dbReference type="SUPFAM" id="SSF47413">
    <property type="entry name" value="lambda repressor-like DNA-binding domains"/>
    <property type="match status" value="1"/>
</dbReference>
<dbReference type="eggNOG" id="COG1396">
    <property type="taxonomic scope" value="Bacteria"/>
</dbReference>
<feature type="region of interest" description="Disordered" evidence="1">
    <location>
        <begin position="398"/>
        <end position="422"/>
    </location>
</feature>
<evidence type="ECO:0000313" key="4">
    <source>
        <dbReference type="Proteomes" id="UP000006820"/>
    </source>
</evidence>
<dbReference type="Gene3D" id="1.10.260.40">
    <property type="entry name" value="lambda repressor-like DNA-binding domains"/>
    <property type="match status" value="1"/>
</dbReference>
<keyword evidence="4" id="KW-1185">Reference proteome</keyword>
<name>Q5Z120_NOCFA</name>
<dbReference type="EMBL" id="AP006618">
    <property type="protein sequence ID" value="BAD55871.1"/>
    <property type="molecule type" value="Genomic_DNA"/>
</dbReference>
<dbReference type="HOGENOM" id="CLU_055820_0_0_11"/>
<dbReference type="OrthoDB" id="3831424at2"/>
<dbReference type="KEGG" id="nfa:NFA_10260"/>
<dbReference type="AlphaFoldDB" id="Q5Z120"/>
<dbReference type="Proteomes" id="UP000006820">
    <property type="component" value="Chromosome"/>
</dbReference>
<sequence>MAYAEIRVHRPVDSSSGSFSGVGVIEGAQLRTAREAAGWSLRAMAELVHFAPSYLSLIETGKRPVTREVVAAYELILGPGSLRAETPEPQGDRVPRVITSELPESLPAFLEFIADDLSRAYPKSRPDQLLAEIQWRIRGVRALLQGRTTLMEHRRLMVVLGWLSMLAAACHIDLGEGRAAAAQLWVAREVAIEAEHTEIDAWRAEIMARQHLALGEYLVAVVAAQIAQQAAPRGSYAMIQATAQEAAALARYGDKQDAYTALRTLARLVADLPTVEMAEHRFRFDTVQADSAMATTLAWLGDRAAESFARHVIRHIENSLYVRPRRLAAARLDLGLALLAAGRPEEAAHEAMTAVTSGCLVPADRLRLEEVVTGVEGVHAAAARPLREAFRSLYPTDAPSADASSADAFSATGCPAAPRRRP</sequence>
<dbReference type="STRING" id="247156.NFA_10260"/>
<evidence type="ECO:0000313" key="3">
    <source>
        <dbReference type="EMBL" id="BAD55871.1"/>
    </source>
</evidence>
<evidence type="ECO:0000256" key="1">
    <source>
        <dbReference type="SAM" id="MobiDB-lite"/>
    </source>
</evidence>
<dbReference type="GO" id="GO:0003677">
    <property type="term" value="F:DNA binding"/>
    <property type="evidence" value="ECO:0007669"/>
    <property type="project" value="UniProtKB-KW"/>
</dbReference>
<feature type="compositionally biased region" description="Low complexity" evidence="1">
    <location>
        <begin position="398"/>
        <end position="411"/>
    </location>
</feature>
<dbReference type="SMART" id="SM00530">
    <property type="entry name" value="HTH_XRE"/>
    <property type="match status" value="1"/>
</dbReference>
<evidence type="ECO:0000259" key="2">
    <source>
        <dbReference type="PROSITE" id="PS50943"/>
    </source>
</evidence>
<accession>Q5Z120</accession>
<dbReference type="Pfam" id="PF13560">
    <property type="entry name" value="HTH_31"/>
    <property type="match status" value="1"/>
</dbReference>
<organism evidence="3 4">
    <name type="scientific">Nocardia farcinica (strain IFM 10152)</name>
    <dbReference type="NCBI Taxonomy" id="247156"/>
    <lineage>
        <taxon>Bacteria</taxon>
        <taxon>Bacillati</taxon>
        <taxon>Actinomycetota</taxon>
        <taxon>Actinomycetes</taxon>
        <taxon>Mycobacteriales</taxon>
        <taxon>Nocardiaceae</taxon>
        <taxon>Nocardia</taxon>
    </lineage>
</organism>
<dbReference type="InterPro" id="IPR001387">
    <property type="entry name" value="Cro/C1-type_HTH"/>
</dbReference>
<dbReference type="InterPro" id="IPR010982">
    <property type="entry name" value="Lambda_DNA-bd_dom_sf"/>
</dbReference>
<protein>
    <submittedName>
        <fullName evidence="3">Putative DNA-binding protein</fullName>
    </submittedName>
</protein>
<keyword evidence="3" id="KW-0238">DNA-binding</keyword>